<keyword evidence="2" id="KW-1185">Reference proteome</keyword>
<evidence type="ECO:0000313" key="2">
    <source>
        <dbReference type="Proteomes" id="UP001152795"/>
    </source>
</evidence>
<gene>
    <name evidence="1" type="ORF">PACLA_8A052420</name>
</gene>
<evidence type="ECO:0000313" key="1">
    <source>
        <dbReference type="EMBL" id="CAB4034947.1"/>
    </source>
</evidence>
<dbReference type="AlphaFoldDB" id="A0A7D9LK18"/>
<feature type="non-terminal residue" evidence="1">
    <location>
        <position position="1"/>
    </location>
</feature>
<reference evidence="1" key="1">
    <citation type="submission" date="2020-04" db="EMBL/GenBank/DDBJ databases">
        <authorList>
            <person name="Alioto T."/>
            <person name="Alioto T."/>
            <person name="Gomez Garrido J."/>
        </authorList>
    </citation>
    <scope>NUCLEOTIDE SEQUENCE</scope>
    <source>
        <strain evidence="1">A484AB</strain>
    </source>
</reference>
<dbReference type="EMBL" id="CACRXK020020556">
    <property type="protein sequence ID" value="CAB4034947.1"/>
    <property type="molecule type" value="Genomic_DNA"/>
</dbReference>
<name>A0A7D9LK18_PARCT</name>
<accession>A0A7D9LK18</accession>
<organism evidence="1 2">
    <name type="scientific">Paramuricea clavata</name>
    <name type="common">Red gorgonian</name>
    <name type="synonym">Violescent sea-whip</name>
    <dbReference type="NCBI Taxonomy" id="317549"/>
    <lineage>
        <taxon>Eukaryota</taxon>
        <taxon>Metazoa</taxon>
        <taxon>Cnidaria</taxon>
        <taxon>Anthozoa</taxon>
        <taxon>Octocorallia</taxon>
        <taxon>Malacalcyonacea</taxon>
        <taxon>Plexauridae</taxon>
        <taxon>Paramuricea</taxon>
    </lineage>
</organism>
<sequence>DSVPENDLTVERKVDCLYDLTHKIYNSLNKPTIINGDSEQLYKSDVLNNDNQTENSSRSEHYDLSMDLEGVKLDVVNYDFSMDLEGVKLDVNNEKLNKTGLKL</sequence>
<dbReference type="Proteomes" id="UP001152795">
    <property type="component" value="Unassembled WGS sequence"/>
</dbReference>
<feature type="non-terminal residue" evidence="1">
    <location>
        <position position="103"/>
    </location>
</feature>
<protein>
    <submittedName>
        <fullName evidence="1">Uncharacterized protein</fullName>
    </submittedName>
</protein>
<comment type="caution">
    <text evidence="1">The sequence shown here is derived from an EMBL/GenBank/DDBJ whole genome shotgun (WGS) entry which is preliminary data.</text>
</comment>
<proteinExistence type="predicted"/>